<organism evidence="2 3">
    <name type="scientific">Parerythrobacter jejuensis</name>
    <dbReference type="NCBI Taxonomy" id="795812"/>
    <lineage>
        <taxon>Bacteria</taxon>
        <taxon>Pseudomonadati</taxon>
        <taxon>Pseudomonadota</taxon>
        <taxon>Alphaproteobacteria</taxon>
        <taxon>Sphingomonadales</taxon>
        <taxon>Erythrobacteraceae</taxon>
        <taxon>Parerythrobacter</taxon>
    </lineage>
</organism>
<evidence type="ECO:0000313" key="2">
    <source>
        <dbReference type="EMBL" id="MXP34021.1"/>
    </source>
</evidence>
<evidence type="ECO:0000313" key="1">
    <source>
        <dbReference type="EMBL" id="MXP31261.1"/>
    </source>
</evidence>
<gene>
    <name evidence="1" type="ORF">GRI94_05410</name>
    <name evidence="2" type="ORF">GRI94_19500</name>
</gene>
<reference evidence="2 3" key="1">
    <citation type="submission" date="2019-12" db="EMBL/GenBank/DDBJ databases">
        <title>Genomic-based taxomic classification of the family Erythrobacteraceae.</title>
        <authorList>
            <person name="Xu L."/>
        </authorList>
    </citation>
    <scope>NUCLEOTIDE SEQUENCE [LARGE SCALE GENOMIC DNA]</scope>
    <source>
        <strain evidence="2 3">JCM 16677</strain>
    </source>
</reference>
<protein>
    <submittedName>
        <fullName evidence="2">Uncharacterized protein</fullName>
    </submittedName>
</protein>
<dbReference type="EMBL" id="WTYE01000001">
    <property type="protein sequence ID" value="MXP31261.1"/>
    <property type="molecule type" value="Genomic_DNA"/>
</dbReference>
<dbReference type="EMBL" id="WTYE01000001">
    <property type="protein sequence ID" value="MXP34021.1"/>
    <property type="molecule type" value="Genomic_DNA"/>
</dbReference>
<dbReference type="Proteomes" id="UP000446786">
    <property type="component" value="Unassembled WGS sequence"/>
</dbReference>
<proteinExistence type="predicted"/>
<sequence length="111" mass="12029">MPRFIKNKPVTQVQPIVKVELGPNDQLPLGASRFELVVTDDAGNESEPASIEVVVLDAAKPTAVLDVVDGNGKRVEPRIRQGQGFNLSGARSSDKGDGKVVKYRFTLVDRD</sequence>
<dbReference type="AlphaFoldDB" id="A0A845AZ39"/>
<evidence type="ECO:0000313" key="3">
    <source>
        <dbReference type="Proteomes" id="UP000446786"/>
    </source>
</evidence>
<comment type="caution">
    <text evidence="2">The sequence shown here is derived from an EMBL/GenBank/DDBJ whole genome shotgun (WGS) entry which is preliminary data.</text>
</comment>
<accession>A0A845AZ39</accession>
<dbReference type="RefSeq" id="WP_160778722.1">
    <property type="nucleotide sequence ID" value="NZ_BAAAZF010000001.1"/>
</dbReference>
<keyword evidence="3" id="KW-1185">Reference proteome</keyword>
<dbReference type="OrthoDB" id="7605585at2"/>
<name>A0A845AZ39_9SPHN</name>